<evidence type="ECO:0000313" key="3">
    <source>
        <dbReference type="Proteomes" id="UP000033854"/>
    </source>
</evidence>
<organism evidence="2 3">
    <name type="scientific">Candidatus Collierbacteria bacterium GW2011_GWA2_42_17</name>
    <dbReference type="NCBI Taxonomy" id="1618378"/>
    <lineage>
        <taxon>Bacteria</taxon>
        <taxon>Candidatus Collieribacteriota</taxon>
    </lineage>
</organism>
<feature type="transmembrane region" description="Helical" evidence="1">
    <location>
        <begin position="38"/>
        <end position="63"/>
    </location>
</feature>
<protein>
    <submittedName>
        <fullName evidence="2">Uncharacterized protein</fullName>
    </submittedName>
</protein>
<dbReference type="AlphaFoldDB" id="A0A0G0Z3C9"/>
<reference evidence="2 3" key="1">
    <citation type="journal article" date="2015" name="Nature">
        <title>rRNA introns, odd ribosomes, and small enigmatic genomes across a large radiation of phyla.</title>
        <authorList>
            <person name="Brown C.T."/>
            <person name="Hug L.A."/>
            <person name="Thomas B.C."/>
            <person name="Sharon I."/>
            <person name="Castelle C.J."/>
            <person name="Singh A."/>
            <person name="Wilkins M.J."/>
            <person name="Williams K.H."/>
            <person name="Banfield J.F."/>
        </authorList>
    </citation>
    <scope>NUCLEOTIDE SEQUENCE [LARGE SCALE GENOMIC DNA]</scope>
</reference>
<accession>A0A0G0Z3C9</accession>
<keyword evidence="1" id="KW-1133">Transmembrane helix</keyword>
<keyword evidence="1" id="KW-0472">Membrane</keyword>
<dbReference type="Proteomes" id="UP000033854">
    <property type="component" value="Unassembled WGS sequence"/>
</dbReference>
<evidence type="ECO:0000313" key="2">
    <source>
        <dbReference type="EMBL" id="KKS43242.1"/>
    </source>
</evidence>
<keyword evidence="1" id="KW-0812">Transmembrane</keyword>
<dbReference type="EMBL" id="LCDA01000002">
    <property type="protein sequence ID" value="KKS43242.1"/>
    <property type="molecule type" value="Genomic_DNA"/>
</dbReference>
<sequence>MKVIDRTAKIKKINQKWNILYIVIIEFQNTIEPKSHSAMAMAIVITACALFFIPTTLIVLGYYSSQPTGNLISPLPQGVLSESTPTSSITPTIAPDNQPIIAVDNTATETATTDIAPVSGSNIVDKVATLEPGTTEILVKDTDVGEASQIYLSPRPGDKAIYSLKSKTVGQFTIAVDNASDILRYIDYHIVNP</sequence>
<comment type="caution">
    <text evidence="2">The sequence shown here is derived from an EMBL/GenBank/DDBJ whole genome shotgun (WGS) entry which is preliminary data.</text>
</comment>
<gene>
    <name evidence="2" type="ORF">UV06_C0002G0144</name>
</gene>
<name>A0A0G0Z3C9_9BACT</name>
<evidence type="ECO:0000256" key="1">
    <source>
        <dbReference type="SAM" id="Phobius"/>
    </source>
</evidence>
<proteinExistence type="predicted"/>